<dbReference type="GO" id="GO:0005524">
    <property type="term" value="F:ATP binding"/>
    <property type="evidence" value="ECO:0007669"/>
    <property type="project" value="UniProtKB-KW"/>
</dbReference>
<dbReference type="Gene3D" id="3.40.50.620">
    <property type="entry name" value="HUPs"/>
    <property type="match status" value="1"/>
</dbReference>
<keyword evidence="6" id="KW-0061">Asparagine biosynthesis</keyword>
<evidence type="ECO:0000256" key="3">
    <source>
        <dbReference type="ARBA" id="ARBA00022605"/>
    </source>
</evidence>
<accession>A0A8A0RSE8</accession>
<evidence type="ECO:0000256" key="1">
    <source>
        <dbReference type="ARBA" id="ARBA00012737"/>
    </source>
</evidence>
<evidence type="ECO:0000256" key="4">
    <source>
        <dbReference type="ARBA" id="ARBA00022741"/>
    </source>
</evidence>
<dbReference type="PROSITE" id="PS51278">
    <property type="entry name" value="GATASE_TYPE_2"/>
    <property type="match status" value="1"/>
</dbReference>
<comment type="catalytic activity">
    <reaction evidence="8">
        <text>L-aspartate + L-glutamine + ATP + H2O = L-asparagine + L-glutamate + AMP + diphosphate + H(+)</text>
        <dbReference type="Rhea" id="RHEA:12228"/>
        <dbReference type="ChEBI" id="CHEBI:15377"/>
        <dbReference type="ChEBI" id="CHEBI:15378"/>
        <dbReference type="ChEBI" id="CHEBI:29985"/>
        <dbReference type="ChEBI" id="CHEBI:29991"/>
        <dbReference type="ChEBI" id="CHEBI:30616"/>
        <dbReference type="ChEBI" id="CHEBI:33019"/>
        <dbReference type="ChEBI" id="CHEBI:58048"/>
        <dbReference type="ChEBI" id="CHEBI:58359"/>
        <dbReference type="ChEBI" id="CHEBI:456215"/>
        <dbReference type="EC" id="6.3.5.4"/>
    </reaction>
</comment>
<dbReference type="PANTHER" id="PTHR11772">
    <property type="entry name" value="ASPARAGINE SYNTHETASE"/>
    <property type="match status" value="1"/>
</dbReference>
<evidence type="ECO:0000256" key="9">
    <source>
        <dbReference type="PIRSR" id="PIRSR001589-3"/>
    </source>
</evidence>
<dbReference type="InterPro" id="IPR006426">
    <property type="entry name" value="Asn_synth_AEB"/>
</dbReference>
<reference evidence="11" key="1">
    <citation type="submission" date="2020-07" db="EMBL/GenBank/DDBJ databases">
        <title>Koleobacter methoxysyntrophicus gen. nov., sp. nov., a novel anaerobic bacterium isolated from deep subsurface oil field and proposal of Koleobacterales ord. nov. in the phylum Firmicutes.</title>
        <authorList>
            <person name="Sakamoto S."/>
            <person name="Tamaki H."/>
        </authorList>
    </citation>
    <scope>NUCLEOTIDE SEQUENCE</scope>
    <source>
        <strain evidence="11">NRmbB1</strain>
    </source>
</reference>
<keyword evidence="2 11" id="KW-0436">Ligase</keyword>
<dbReference type="KEGG" id="kme:H0A61_02858"/>
<feature type="domain" description="Glutamine amidotransferase type-2" evidence="10">
    <location>
        <begin position="5"/>
        <end position="164"/>
    </location>
</feature>
<dbReference type="InterPro" id="IPR050795">
    <property type="entry name" value="Asn_Synthetase"/>
</dbReference>
<evidence type="ECO:0000256" key="7">
    <source>
        <dbReference type="ARBA" id="ARBA00029440"/>
    </source>
</evidence>
<comment type="pathway">
    <text evidence="7">Amino-acid biosynthesis.</text>
</comment>
<dbReference type="SUPFAM" id="SSF56235">
    <property type="entry name" value="N-terminal nucleophile aminohydrolases (Ntn hydrolases)"/>
    <property type="match status" value="1"/>
</dbReference>
<dbReference type="GO" id="GO:0005829">
    <property type="term" value="C:cytosol"/>
    <property type="evidence" value="ECO:0007669"/>
    <property type="project" value="TreeGrafter"/>
</dbReference>
<dbReference type="InterPro" id="IPR001962">
    <property type="entry name" value="Asn_synthase"/>
</dbReference>
<evidence type="ECO:0000256" key="8">
    <source>
        <dbReference type="ARBA" id="ARBA00048741"/>
    </source>
</evidence>
<dbReference type="PIRSF" id="PIRSF001589">
    <property type="entry name" value="Asn_synthetase_glu-h"/>
    <property type="match status" value="1"/>
</dbReference>
<keyword evidence="4" id="KW-0547">Nucleotide-binding</keyword>
<dbReference type="AlphaFoldDB" id="A0A8A0RSE8"/>
<dbReference type="Proteomes" id="UP000662904">
    <property type="component" value="Chromosome"/>
</dbReference>
<dbReference type="InterPro" id="IPR017932">
    <property type="entry name" value="GATase_2_dom"/>
</dbReference>
<protein>
    <recommendedName>
        <fullName evidence="1">asparagine synthase (glutamine-hydrolyzing)</fullName>
        <ecNumber evidence="1">6.3.5.4</ecNumber>
    </recommendedName>
</protein>
<dbReference type="PANTHER" id="PTHR11772:SF2">
    <property type="entry name" value="ASPARAGINE SYNTHETASE [GLUTAMINE-HYDROLYZING]"/>
    <property type="match status" value="1"/>
</dbReference>
<dbReference type="GO" id="GO:0004066">
    <property type="term" value="F:asparagine synthase (glutamine-hydrolyzing) activity"/>
    <property type="evidence" value="ECO:0007669"/>
    <property type="project" value="UniProtKB-EC"/>
</dbReference>
<organism evidence="11 12">
    <name type="scientific">Koleobacter methoxysyntrophicus</name>
    <dbReference type="NCBI Taxonomy" id="2751313"/>
    <lineage>
        <taxon>Bacteria</taxon>
        <taxon>Bacillati</taxon>
        <taxon>Bacillota</taxon>
        <taxon>Clostridia</taxon>
        <taxon>Koleobacterales</taxon>
        <taxon>Koleobacteraceae</taxon>
        <taxon>Koleobacter</taxon>
    </lineage>
</organism>
<dbReference type="InterPro" id="IPR029055">
    <property type="entry name" value="Ntn_hydrolases_N"/>
</dbReference>
<dbReference type="SUPFAM" id="SSF52402">
    <property type="entry name" value="Adenine nucleotide alpha hydrolases-like"/>
    <property type="match status" value="1"/>
</dbReference>
<gene>
    <name evidence="11" type="primary">asnB</name>
    <name evidence="11" type="ORF">H0A61_02858</name>
</gene>
<keyword evidence="5" id="KW-0067">ATP-binding</keyword>
<dbReference type="EC" id="6.3.5.4" evidence="1"/>
<dbReference type="Pfam" id="PF13537">
    <property type="entry name" value="GATase_7"/>
    <property type="match status" value="1"/>
</dbReference>
<evidence type="ECO:0000256" key="6">
    <source>
        <dbReference type="ARBA" id="ARBA00022888"/>
    </source>
</evidence>
<sequence>MEKMSGIAGVYQRENCRELVGNILDKIKHRGPDDISIISLGKTALGQTCFAGEKIGRGQDVFAVVDGSIFNEEIDGDAAGDKIVNAYIKYGKGFTKELEGSFAFILADGDRVIAARDPVGLKPLYYAEDEGSVMYFASEIKALKDISEDIKIFPPGYYYHSDEGFVKYYKKPVLGSNGDISVEEAISKVKELLVNAAEKRYEDNKKLGLYLSGGIDSSVVAAAASEIADDIDTFSVGVHTSEDLPNARLVARHLGTNHHEYIYKPEEMLKVLPEVIYHLESFDMYLVRSSIANYLVSKIARESGVDLVFCGEGGDELFGGYHYLKDFEPEEIENELLKLTFNGHNNGFQRVDRMTAAHSLDGHMPIMDNEVAEFAYSLPVEWKIYEEDGKKIEKWILRKAFEDDLPEEIVWRKKAKFFKGAGSADILKQFADQKISDEEFEREKQIDDDFVLRSKEELYYYRIFKEYFPHKSILETIGRTATVKK</sequence>
<dbReference type="EMBL" id="CP059066">
    <property type="protein sequence ID" value="QSQ10450.1"/>
    <property type="molecule type" value="Genomic_DNA"/>
</dbReference>
<dbReference type="Gene3D" id="3.60.20.10">
    <property type="entry name" value="Glutamine Phosphoribosylpyrophosphate, subunit 1, domain 1"/>
    <property type="match status" value="1"/>
</dbReference>
<evidence type="ECO:0000259" key="10">
    <source>
        <dbReference type="PROSITE" id="PS51278"/>
    </source>
</evidence>
<evidence type="ECO:0000313" key="12">
    <source>
        <dbReference type="Proteomes" id="UP000662904"/>
    </source>
</evidence>
<keyword evidence="3" id="KW-0028">Amino-acid biosynthesis</keyword>
<evidence type="ECO:0000313" key="11">
    <source>
        <dbReference type="EMBL" id="QSQ10450.1"/>
    </source>
</evidence>
<evidence type="ECO:0000256" key="2">
    <source>
        <dbReference type="ARBA" id="ARBA00022598"/>
    </source>
</evidence>
<proteinExistence type="predicted"/>
<name>A0A8A0RSE8_9FIRM</name>
<dbReference type="InterPro" id="IPR014729">
    <property type="entry name" value="Rossmann-like_a/b/a_fold"/>
</dbReference>
<feature type="site" description="Important for beta-aspartyl-AMP intermediate formation" evidence="9">
    <location>
        <position position="312"/>
    </location>
</feature>
<dbReference type="GO" id="GO:0006529">
    <property type="term" value="P:asparagine biosynthetic process"/>
    <property type="evidence" value="ECO:0007669"/>
    <property type="project" value="UniProtKB-KW"/>
</dbReference>
<keyword evidence="12" id="KW-1185">Reference proteome</keyword>
<dbReference type="Pfam" id="PF00733">
    <property type="entry name" value="Asn_synthase"/>
    <property type="match status" value="2"/>
</dbReference>
<evidence type="ECO:0000256" key="5">
    <source>
        <dbReference type="ARBA" id="ARBA00022840"/>
    </source>
</evidence>
<dbReference type="CDD" id="cd01991">
    <property type="entry name" value="Asn_synthase_B_C"/>
    <property type="match status" value="1"/>
</dbReference>